<accession>A0A1H1X2W1</accession>
<organism evidence="3 4">
    <name type="scientific">Brevibacterium sandarakinum</name>
    <dbReference type="NCBI Taxonomy" id="629680"/>
    <lineage>
        <taxon>Bacteria</taxon>
        <taxon>Bacillati</taxon>
        <taxon>Actinomycetota</taxon>
        <taxon>Actinomycetes</taxon>
        <taxon>Micrococcales</taxon>
        <taxon>Brevibacteriaceae</taxon>
        <taxon>Brevibacterium</taxon>
    </lineage>
</organism>
<dbReference type="Gene3D" id="3.40.630.30">
    <property type="match status" value="1"/>
</dbReference>
<dbReference type="AlphaFoldDB" id="A0A1H1X2W1"/>
<dbReference type="Proteomes" id="UP000199700">
    <property type="component" value="Chromosome"/>
</dbReference>
<evidence type="ECO:0000259" key="2">
    <source>
        <dbReference type="Pfam" id="PF00583"/>
    </source>
</evidence>
<evidence type="ECO:0000313" key="3">
    <source>
        <dbReference type="EMBL" id="SDT03693.1"/>
    </source>
</evidence>
<keyword evidence="4" id="KW-1185">Reference proteome</keyword>
<dbReference type="SUPFAM" id="SSF55729">
    <property type="entry name" value="Acyl-CoA N-acyltransferases (Nat)"/>
    <property type="match status" value="1"/>
</dbReference>
<dbReference type="CDD" id="cd04301">
    <property type="entry name" value="NAT_SF"/>
    <property type="match status" value="1"/>
</dbReference>
<dbReference type="Pfam" id="PF00583">
    <property type="entry name" value="Acetyltransf_1"/>
    <property type="match status" value="1"/>
</dbReference>
<gene>
    <name evidence="3" type="ORF">SAMN04489751_3574</name>
</gene>
<feature type="compositionally biased region" description="Basic and acidic residues" evidence="1">
    <location>
        <begin position="1"/>
        <end position="11"/>
    </location>
</feature>
<sequence>MSKKSAAENRRSRQASSAARQRAQRARGVTRNTSPRKRTYWHAGWPGLEPGTILVGSDEATGLGIDSARYMGQDRDDELDPYDASKVYFSNDIEFARAFATNTQIADSPTGVVYQRGALYRVEPIGDIEPDPDFQKSDVSWCSPRARIVTVEDPNVMMDAYSAAERIGPHMAWTDGSPVYSKTGKYLLSPEQKQSAFTQTQLDSLVAWTPLRHVNAALAGERSGDRPLIEKHSEIAIDAAEATDVLKRHFKRAKALVDQGVEFSDNYRPVIDDLSSLIAPTELQADDPRAVAVAIHPRDGLIGAAVFTAARMGDAEDQMVMMIDRVAVTPSWRRKGVGSVLLTTMQQLLPNPVDFAVGHCDSQIAPFFAQMGYTVLTPDTPLAFPVEKFEKDLQPVQFPGQCAFYRQGRW</sequence>
<evidence type="ECO:0000313" key="4">
    <source>
        <dbReference type="Proteomes" id="UP000199700"/>
    </source>
</evidence>
<name>A0A1H1X2W1_BRESA</name>
<evidence type="ECO:0000256" key="1">
    <source>
        <dbReference type="SAM" id="MobiDB-lite"/>
    </source>
</evidence>
<dbReference type="EMBL" id="LT629739">
    <property type="protein sequence ID" value="SDT03693.1"/>
    <property type="molecule type" value="Genomic_DNA"/>
</dbReference>
<protein>
    <submittedName>
        <fullName evidence="3">Acetyltransferase (GNAT) family protein</fullName>
    </submittedName>
</protein>
<dbReference type="InterPro" id="IPR016181">
    <property type="entry name" value="Acyl_CoA_acyltransferase"/>
</dbReference>
<feature type="region of interest" description="Disordered" evidence="1">
    <location>
        <begin position="1"/>
        <end position="42"/>
    </location>
</feature>
<dbReference type="GO" id="GO:0016747">
    <property type="term" value="F:acyltransferase activity, transferring groups other than amino-acyl groups"/>
    <property type="evidence" value="ECO:0007669"/>
    <property type="project" value="InterPro"/>
</dbReference>
<proteinExistence type="predicted"/>
<dbReference type="InterPro" id="IPR000182">
    <property type="entry name" value="GNAT_dom"/>
</dbReference>
<feature type="domain" description="N-acetyltransferase" evidence="2">
    <location>
        <begin position="296"/>
        <end position="373"/>
    </location>
</feature>
<reference evidence="3" key="1">
    <citation type="submission" date="2016-10" db="EMBL/GenBank/DDBJ databases">
        <authorList>
            <person name="Varghese N."/>
            <person name="Submissions S."/>
        </authorList>
    </citation>
    <scope>NUCLEOTIDE SEQUENCE [LARGE SCALE GENOMIC DNA]</scope>
    <source>
        <strain evidence="3">DSM 22082</strain>
    </source>
</reference>